<evidence type="ECO:0000256" key="1">
    <source>
        <dbReference type="PROSITE-ProRule" id="PRU00169"/>
    </source>
</evidence>
<dbReference type="PROSITE" id="PS50110">
    <property type="entry name" value="RESPONSE_REGULATORY"/>
    <property type="match status" value="1"/>
</dbReference>
<dbReference type="Pfam" id="PF00072">
    <property type="entry name" value="Response_reg"/>
    <property type="match status" value="1"/>
</dbReference>
<dbReference type="PANTHER" id="PTHR37299:SF1">
    <property type="entry name" value="STAGE 0 SPORULATION PROTEIN A HOMOLOG"/>
    <property type="match status" value="1"/>
</dbReference>
<feature type="domain" description="HTH LytTR-type" evidence="3">
    <location>
        <begin position="180"/>
        <end position="280"/>
    </location>
</feature>
<dbReference type="InterPro" id="IPR046947">
    <property type="entry name" value="LytR-like"/>
</dbReference>
<comment type="caution">
    <text evidence="4">The sequence shown here is derived from an EMBL/GenBank/DDBJ whole genome shotgun (WGS) entry which is preliminary data.</text>
</comment>
<organism evidence="4 5">
    <name type="scientific">Ravibacter arvi</name>
    <dbReference type="NCBI Taxonomy" id="2051041"/>
    <lineage>
        <taxon>Bacteria</taxon>
        <taxon>Pseudomonadati</taxon>
        <taxon>Bacteroidota</taxon>
        <taxon>Cytophagia</taxon>
        <taxon>Cytophagales</taxon>
        <taxon>Spirosomataceae</taxon>
        <taxon>Ravibacter</taxon>
    </lineage>
</organism>
<dbReference type="SMART" id="SM00850">
    <property type="entry name" value="LytTR"/>
    <property type="match status" value="1"/>
</dbReference>
<proteinExistence type="predicted"/>
<sequence>MTNCVDQIPIYLNAVKKAGRCGIYNISSEIAENAYLEEPADPRMKKFNCIVLDDHDDTRERTGELVQLTSFFNLTGSYSNIFEAMAGLLNQKVDLMFCETEMQGFSGLDFVANIIDRPKVIFVTAHRQFALEAFDLNVVDYLLKPIHPERFTAAAHKAWIQLNHREKKDSENGAPSTEYLFVTSNYALIKINLKQVTHIEGLKDYVKIYISDQQSPILTRMTMKSIEEKLPPDMFFRAHKSFIVSIAKIDVIRNQRIQIGNHLIPVSDNNYDIFKQRLNA</sequence>
<dbReference type="Gene3D" id="3.40.50.2300">
    <property type="match status" value="1"/>
</dbReference>
<name>A0ABP8M2L1_9BACT</name>
<dbReference type="Pfam" id="PF04397">
    <property type="entry name" value="LytTR"/>
    <property type="match status" value="1"/>
</dbReference>
<dbReference type="InterPro" id="IPR001789">
    <property type="entry name" value="Sig_transdc_resp-reg_receiver"/>
</dbReference>
<evidence type="ECO:0000313" key="5">
    <source>
        <dbReference type="Proteomes" id="UP001501508"/>
    </source>
</evidence>
<dbReference type="PANTHER" id="PTHR37299">
    <property type="entry name" value="TRANSCRIPTIONAL REGULATOR-RELATED"/>
    <property type="match status" value="1"/>
</dbReference>
<dbReference type="PROSITE" id="PS50930">
    <property type="entry name" value="HTH_LYTTR"/>
    <property type="match status" value="1"/>
</dbReference>
<evidence type="ECO:0000259" key="2">
    <source>
        <dbReference type="PROSITE" id="PS50110"/>
    </source>
</evidence>
<comment type="caution">
    <text evidence="1">Lacks conserved residue(s) required for the propagation of feature annotation.</text>
</comment>
<feature type="domain" description="Response regulatory" evidence="2">
    <location>
        <begin position="48"/>
        <end position="159"/>
    </location>
</feature>
<dbReference type="InterPro" id="IPR007492">
    <property type="entry name" value="LytTR_DNA-bd_dom"/>
</dbReference>
<accession>A0ABP8M2L1</accession>
<gene>
    <name evidence="4" type="ORF">GCM10023091_25640</name>
</gene>
<dbReference type="EMBL" id="BAABEY010000025">
    <property type="protein sequence ID" value="GAA4441062.1"/>
    <property type="molecule type" value="Genomic_DNA"/>
</dbReference>
<dbReference type="SUPFAM" id="SSF52172">
    <property type="entry name" value="CheY-like"/>
    <property type="match status" value="1"/>
</dbReference>
<protein>
    <submittedName>
        <fullName evidence="4">LytTR family DNA-binding domain-containing protein</fullName>
    </submittedName>
</protein>
<keyword evidence="5" id="KW-1185">Reference proteome</keyword>
<dbReference type="Gene3D" id="2.40.50.1020">
    <property type="entry name" value="LytTr DNA-binding domain"/>
    <property type="match status" value="1"/>
</dbReference>
<reference evidence="5" key="1">
    <citation type="journal article" date="2019" name="Int. J. Syst. Evol. Microbiol.">
        <title>The Global Catalogue of Microorganisms (GCM) 10K type strain sequencing project: providing services to taxonomists for standard genome sequencing and annotation.</title>
        <authorList>
            <consortium name="The Broad Institute Genomics Platform"/>
            <consortium name="The Broad Institute Genome Sequencing Center for Infectious Disease"/>
            <person name="Wu L."/>
            <person name="Ma J."/>
        </authorList>
    </citation>
    <scope>NUCLEOTIDE SEQUENCE [LARGE SCALE GENOMIC DNA]</scope>
    <source>
        <strain evidence="5">JCM 31920</strain>
    </source>
</reference>
<dbReference type="Proteomes" id="UP001501508">
    <property type="component" value="Unassembled WGS sequence"/>
</dbReference>
<dbReference type="SMART" id="SM00448">
    <property type="entry name" value="REC"/>
    <property type="match status" value="1"/>
</dbReference>
<evidence type="ECO:0000313" key="4">
    <source>
        <dbReference type="EMBL" id="GAA4441062.1"/>
    </source>
</evidence>
<dbReference type="InterPro" id="IPR011006">
    <property type="entry name" value="CheY-like_superfamily"/>
</dbReference>
<dbReference type="GO" id="GO:0003677">
    <property type="term" value="F:DNA binding"/>
    <property type="evidence" value="ECO:0007669"/>
    <property type="project" value="UniProtKB-KW"/>
</dbReference>
<evidence type="ECO:0000259" key="3">
    <source>
        <dbReference type="PROSITE" id="PS50930"/>
    </source>
</evidence>
<keyword evidence="4" id="KW-0238">DNA-binding</keyword>